<feature type="region of interest" description="Disordered" evidence="11">
    <location>
        <begin position="670"/>
        <end position="695"/>
    </location>
</feature>
<dbReference type="InterPro" id="IPR000175">
    <property type="entry name" value="Na/ntran_symport"/>
</dbReference>
<feature type="transmembrane region" description="Helical" evidence="12">
    <location>
        <begin position="589"/>
        <end position="609"/>
    </location>
</feature>
<accession>A0A7I5E8J1</accession>
<evidence type="ECO:0000256" key="3">
    <source>
        <dbReference type="ARBA" id="ARBA00022448"/>
    </source>
</evidence>
<feature type="binding site" evidence="9">
    <location>
        <position position="90"/>
    </location>
    <ligand>
        <name>Na(+)</name>
        <dbReference type="ChEBI" id="CHEBI:29101"/>
        <label>1</label>
    </ligand>
</feature>
<dbReference type="PANTHER" id="PTHR11616">
    <property type="entry name" value="SODIUM/CHLORIDE DEPENDENT TRANSPORTER"/>
    <property type="match status" value="1"/>
</dbReference>
<keyword evidence="6 12" id="KW-1133">Transmembrane helix</keyword>
<feature type="transmembrane region" description="Helical" evidence="12">
    <location>
        <begin position="506"/>
        <end position="525"/>
    </location>
</feature>
<dbReference type="WBParaSite" id="HCON_00068710-00001">
    <property type="protein sequence ID" value="HCON_00068710-00001"/>
    <property type="gene ID" value="HCON_00068710"/>
</dbReference>
<proteinExistence type="inferred from homology"/>
<protein>
    <submittedName>
        <fullName evidence="14">Sodium:neurotransmitter symporter domain containing protein</fullName>
    </submittedName>
</protein>
<keyword evidence="8" id="KW-0325">Glycoprotein</keyword>
<feature type="transmembrane region" description="Helical" evidence="12">
    <location>
        <begin position="370"/>
        <end position="399"/>
    </location>
</feature>
<evidence type="ECO:0000256" key="8">
    <source>
        <dbReference type="ARBA" id="ARBA00023180"/>
    </source>
</evidence>
<comment type="similarity">
    <text evidence="2">Belongs to the sodium:neurotransmitter symporter (SNF) (TC 2.A.22) family.</text>
</comment>
<keyword evidence="9" id="KW-0915">Sodium</keyword>
<dbReference type="GO" id="GO:0015179">
    <property type="term" value="F:L-amino acid transmembrane transporter activity"/>
    <property type="evidence" value="ECO:0007669"/>
    <property type="project" value="TreeGrafter"/>
</dbReference>
<dbReference type="GO" id="GO:0005283">
    <property type="term" value="F:amino acid:sodium symporter activity"/>
    <property type="evidence" value="ECO:0007669"/>
    <property type="project" value="TreeGrafter"/>
</dbReference>
<evidence type="ECO:0000256" key="7">
    <source>
        <dbReference type="ARBA" id="ARBA00023136"/>
    </source>
</evidence>
<keyword evidence="7 12" id="KW-0472">Membrane</keyword>
<feature type="binding site" evidence="9">
    <location>
        <position position="83"/>
    </location>
    <ligand>
        <name>Na(+)</name>
        <dbReference type="ChEBI" id="CHEBI:29101"/>
        <label>1</label>
    </ligand>
</feature>
<keyword evidence="5" id="KW-0769">Symport</keyword>
<dbReference type="PROSITE" id="PS50267">
    <property type="entry name" value="NA_NEUROTRAN_SYMP_3"/>
    <property type="match status" value="1"/>
</dbReference>
<dbReference type="PANTHER" id="PTHR11616:SF321">
    <property type="entry name" value="SODIUM-DEPENDENT NUTRIENT AMINO ACID TRANSPORTER 1-RELATED"/>
    <property type="match status" value="1"/>
</dbReference>
<dbReference type="OrthoDB" id="6581954at2759"/>
<dbReference type="AlphaFoldDB" id="A0A7I5E8J1"/>
<evidence type="ECO:0000313" key="13">
    <source>
        <dbReference type="Proteomes" id="UP000025227"/>
    </source>
</evidence>
<comment type="subcellular location">
    <subcellularLocation>
        <location evidence="1">Membrane</location>
        <topology evidence="1">Multi-pass membrane protein</topology>
    </subcellularLocation>
</comment>
<keyword evidence="4 12" id="KW-0812">Transmembrane</keyword>
<evidence type="ECO:0000256" key="4">
    <source>
        <dbReference type="ARBA" id="ARBA00022692"/>
    </source>
</evidence>
<dbReference type="OMA" id="ECMAISW"/>
<evidence type="ECO:0000313" key="14">
    <source>
        <dbReference type="WBParaSite" id="HCON_00068710-00001"/>
    </source>
</evidence>
<name>A0A7I5E8J1_HAECO</name>
<feature type="disulfide bond" evidence="10">
    <location>
        <begin position="188"/>
        <end position="197"/>
    </location>
</feature>
<feature type="binding site" evidence="9">
    <location>
        <position position="345"/>
    </location>
    <ligand>
        <name>Na(+)</name>
        <dbReference type="ChEBI" id="CHEBI:29101"/>
        <label>1</label>
    </ligand>
</feature>
<evidence type="ECO:0000256" key="11">
    <source>
        <dbReference type="SAM" id="MobiDB-lite"/>
    </source>
</evidence>
<dbReference type="InterPro" id="IPR037272">
    <property type="entry name" value="SNS_sf"/>
</dbReference>
<keyword evidence="9" id="KW-0479">Metal-binding</keyword>
<dbReference type="Proteomes" id="UP000025227">
    <property type="component" value="Unplaced"/>
</dbReference>
<feature type="transmembrane region" description="Helical" evidence="12">
    <location>
        <begin position="477"/>
        <end position="500"/>
    </location>
</feature>
<feature type="transmembrane region" description="Helical" evidence="12">
    <location>
        <begin position="149"/>
        <end position="176"/>
    </location>
</feature>
<keyword evidence="10" id="KW-1015">Disulfide bond</keyword>
<feature type="transmembrane region" description="Helical" evidence="12">
    <location>
        <begin position="104"/>
        <end position="128"/>
    </location>
</feature>
<evidence type="ECO:0000256" key="5">
    <source>
        <dbReference type="ARBA" id="ARBA00022847"/>
    </source>
</evidence>
<feature type="transmembrane region" description="Helical" evidence="12">
    <location>
        <begin position="260"/>
        <end position="280"/>
    </location>
</feature>
<feature type="compositionally biased region" description="Basic and acidic residues" evidence="11">
    <location>
        <begin position="670"/>
        <end position="683"/>
    </location>
</feature>
<evidence type="ECO:0000256" key="6">
    <source>
        <dbReference type="ARBA" id="ARBA00022989"/>
    </source>
</evidence>
<dbReference type="GO" id="GO:0005886">
    <property type="term" value="C:plasma membrane"/>
    <property type="evidence" value="ECO:0007669"/>
    <property type="project" value="TreeGrafter"/>
</dbReference>
<sequence length="713" mass="79630">MSLSSSQGRATPAELSSKRSSRKELIDHSLYPPFLKQMDAKLPGYIREGDIEYPFEETNGVGDENRIRGNWSTKTDYMLAAVGFTFGIGNLWRFPFLIFQHGGVAFFIPYLIVLVIAALPMFFMEIVLGQFSSLAAISVWNVVPLFKGVGVAMVLISCIIAIYLNIVSAWSLFYFINSISFSLPWSNCENSWSGLNCSLGTRISCTEANGTLLLNGSCVIQNANTTVVISGTNPQSIPSLRYFHEDVLMLSTGFTDIGTLNWYLGICVLLSWVAVFLCLFQGVKSSGKVVYVVVVLPFIIMTVLLARLLTLEGSFAALAHFLYPDWRALKNLTVWGEAAVHAFYSVACCTGGLYTTSSYNRFHNNLFKDLWVILTVDVITSVICCVLTFSAIGFTCFEFSISLEKFHIRDGAHLVFVFLAEALAGVPVAPLYTGLFFLMVVLIIHSTQLFVVETIVTSLCDEFPERLRRNRRHVLTTVCAAFMVLSIPFCLSSGLFWLLLLAKFTITWPLVVIAFLECMAISWVYGVDNLLDNIKWMTGSYPPCYIFWKILWKFICPMTYLSILCFLWLDWHSISYESYIFPYWTSLLGWAISVFPLLFVPIVAVIQICTARGSLSQKWASVLNPDDSWGPALAVHRAEQFPLQIPEARRLLISPEVEVVGSRTGLTEEKDGILPEAQRDEGRTMSTGVSGRPRSAAPTINSLCATFERETAI</sequence>
<keyword evidence="13" id="KW-1185">Reference proteome</keyword>
<feature type="transmembrane region" description="Helical" evidence="12">
    <location>
        <begin position="546"/>
        <end position="569"/>
    </location>
</feature>
<evidence type="ECO:0000256" key="1">
    <source>
        <dbReference type="ARBA" id="ARBA00004141"/>
    </source>
</evidence>
<dbReference type="GO" id="GO:0046872">
    <property type="term" value="F:metal ion binding"/>
    <property type="evidence" value="ECO:0007669"/>
    <property type="project" value="UniProtKB-KW"/>
</dbReference>
<evidence type="ECO:0000256" key="9">
    <source>
        <dbReference type="PIRSR" id="PIRSR600175-1"/>
    </source>
</evidence>
<feature type="transmembrane region" description="Helical" evidence="12">
    <location>
        <begin position="289"/>
        <end position="309"/>
    </location>
</feature>
<organism evidence="13 14">
    <name type="scientific">Haemonchus contortus</name>
    <name type="common">Barber pole worm</name>
    <dbReference type="NCBI Taxonomy" id="6289"/>
    <lineage>
        <taxon>Eukaryota</taxon>
        <taxon>Metazoa</taxon>
        <taxon>Ecdysozoa</taxon>
        <taxon>Nematoda</taxon>
        <taxon>Chromadorea</taxon>
        <taxon>Rhabditida</taxon>
        <taxon>Rhabditina</taxon>
        <taxon>Rhabditomorpha</taxon>
        <taxon>Strongyloidea</taxon>
        <taxon>Trichostrongylidae</taxon>
        <taxon>Haemonchus</taxon>
    </lineage>
</organism>
<evidence type="ECO:0000256" key="12">
    <source>
        <dbReference type="SAM" id="Phobius"/>
    </source>
</evidence>
<dbReference type="SUPFAM" id="SSF161070">
    <property type="entry name" value="SNF-like"/>
    <property type="match status" value="1"/>
</dbReference>
<feature type="transmembrane region" description="Helical" evidence="12">
    <location>
        <begin position="77"/>
        <end position="98"/>
    </location>
</feature>
<evidence type="ECO:0000256" key="2">
    <source>
        <dbReference type="ARBA" id="ARBA00006459"/>
    </source>
</evidence>
<evidence type="ECO:0000256" key="10">
    <source>
        <dbReference type="PIRSR" id="PIRSR600175-2"/>
    </source>
</evidence>
<dbReference type="GO" id="GO:0089718">
    <property type="term" value="P:amino acid import across plasma membrane"/>
    <property type="evidence" value="ECO:0007669"/>
    <property type="project" value="TreeGrafter"/>
</dbReference>
<dbReference type="PRINTS" id="PR00176">
    <property type="entry name" value="NANEUSMPORT"/>
</dbReference>
<dbReference type="Pfam" id="PF00209">
    <property type="entry name" value="SNF"/>
    <property type="match status" value="1"/>
</dbReference>
<reference evidence="14" key="1">
    <citation type="submission" date="2020-12" db="UniProtKB">
        <authorList>
            <consortium name="WormBaseParasite"/>
        </authorList>
    </citation>
    <scope>IDENTIFICATION</scope>
    <source>
        <strain evidence="14">MHco3</strain>
    </source>
</reference>
<feature type="region of interest" description="Disordered" evidence="11">
    <location>
        <begin position="1"/>
        <end position="21"/>
    </location>
</feature>
<keyword evidence="3" id="KW-0813">Transport</keyword>
<dbReference type="PROSITE" id="PS00754">
    <property type="entry name" value="NA_NEUROTRAN_SYMP_2"/>
    <property type="match status" value="1"/>
</dbReference>